<dbReference type="InterPro" id="IPR000504">
    <property type="entry name" value="RRM_dom"/>
</dbReference>
<dbReference type="OrthoDB" id="10258585at2759"/>
<dbReference type="Pfam" id="PF00076">
    <property type="entry name" value="RRM_1"/>
    <property type="match status" value="2"/>
</dbReference>
<evidence type="ECO:0000256" key="7">
    <source>
        <dbReference type="SAM" id="MobiDB-lite"/>
    </source>
</evidence>
<comment type="similarity">
    <text evidence="1">Belongs to the HTATSF1 family.</text>
</comment>
<feature type="domain" description="RRM" evidence="8">
    <location>
        <begin position="168"/>
        <end position="253"/>
    </location>
</feature>
<dbReference type="GO" id="GO:0005684">
    <property type="term" value="C:U2-type spliceosomal complex"/>
    <property type="evidence" value="ECO:0007669"/>
    <property type="project" value="TreeGrafter"/>
</dbReference>
<dbReference type="EMBL" id="GL832978">
    <property type="protein sequence ID" value="EGD77470.1"/>
    <property type="molecule type" value="Genomic_DNA"/>
</dbReference>
<dbReference type="GO" id="GO:0003723">
    <property type="term" value="F:RNA binding"/>
    <property type="evidence" value="ECO:0007669"/>
    <property type="project" value="UniProtKB-UniRule"/>
</dbReference>
<dbReference type="GO" id="GO:0005686">
    <property type="term" value="C:U2 snRNP"/>
    <property type="evidence" value="ECO:0007669"/>
    <property type="project" value="TreeGrafter"/>
</dbReference>
<feature type="compositionally biased region" description="Low complexity" evidence="7">
    <location>
        <begin position="85"/>
        <end position="115"/>
    </location>
</feature>
<dbReference type="InterPro" id="IPR012677">
    <property type="entry name" value="Nucleotide-bd_a/b_plait_sf"/>
</dbReference>
<feature type="compositionally biased region" description="Low complexity" evidence="7">
    <location>
        <begin position="130"/>
        <end position="151"/>
    </location>
</feature>
<keyword evidence="4 6" id="KW-0694">RNA-binding</keyword>
<dbReference type="KEGG" id="sre:PTSG_08565"/>
<dbReference type="eggNOG" id="KOG1548">
    <property type="taxonomic scope" value="Eukaryota"/>
</dbReference>
<dbReference type="GeneID" id="16070915"/>
<evidence type="ECO:0000256" key="5">
    <source>
        <dbReference type="ARBA" id="ARBA00023187"/>
    </source>
</evidence>
<reference evidence="9" key="1">
    <citation type="submission" date="2009-08" db="EMBL/GenBank/DDBJ databases">
        <title>Annotation of Salpingoeca rosetta.</title>
        <authorList>
            <consortium name="The Broad Institute Genome Sequencing Platform"/>
            <person name="Russ C."/>
            <person name="Cuomo C."/>
            <person name="Burger G."/>
            <person name="Gray M.W."/>
            <person name="Holland P.W.H."/>
            <person name="King N."/>
            <person name="Lang F.B.F."/>
            <person name="Roger A.J."/>
            <person name="Ruiz-Trillo I."/>
            <person name="Young S.K."/>
            <person name="Zeng Q."/>
            <person name="Gargeya S."/>
            <person name="Alvarado L."/>
            <person name="Berlin A."/>
            <person name="Chapman S.B."/>
            <person name="Chen Z."/>
            <person name="Freedman E."/>
            <person name="Gellesch M."/>
            <person name="Goldberg J."/>
            <person name="Griggs A."/>
            <person name="Gujja S."/>
            <person name="Heilman E."/>
            <person name="Heiman D."/>
            <person name="Howarth C."/>
            <person name="Mehta T."/>
            <person name="Neiman D."/>
            <person name="Pearson M."/>
            <person name="Roberts A."/>
            <person name="Saif S."/>
            <person name="Shea T."/>
            <person name="Shenoy N."/>
            <person name="Sisk P."/>
            <person name="Stolte C."/>
            <person name="Sykes S."/>
            <person name="White J."/>
            <person name="Yandava C."/>
            <person name="Haas B."/>
            <person name="Nusbaum C."/>
            <person name="Birren B."/>
        </authorList>
    </citation>
    <scope>NUCLEOTIDE SEQUENCE [LARGE SCALE GENOMIC DNA]</scope>
    <source>
        <strain evidence="9">ATCC 50818</strain>
    </source>
</reference>
<dbReference type="Gene3D" id="3.30.70.330">
    <property type="match status" value="2"/>
</dbReference>
<evidence type="ECO:0000256" key="2">
    <source>
        <dbReference type="ARBA" id="ARBA00022664"/>
    </source>
</evidence>
<keyword evidence="3" id="KW-0677">Repeat</keyword>
<dbReference type="Proteomes" id="UP000007799">
    <property type="component" value="Unassembled WGS sequence"/>
</dbReference>
<feature type="region of interest" description="Disordered" evidence="7">
    <location>
        <begin position="257"/>
        <end position="281"/>
    </location>
</feature>
<keyword evidence="10" id="KW-1185">Reference proteome</keyword>
<dbReference type="GO" id="GO:0000398">
    <property type="term" value="P:mRNA splicing, via spliceosome"/>
    <property type="evidence" value="ECO:0007669"/>
    <property type="project" value="InterPro"/>
</dbReference>
<dbReference type="RefSeq" id="XP_004990358.1">
    <property type="nucleotide sequence ID" value="XM_004990301.1"/>
</dbReference>
<dbReference type="InterPro" id="IPR034393">
    <property type="entry name" value="TatSF1-like"/>
</dbReference>
<evidence type="ECO:0000256" key="1">
    <source>
        <dbReference type="ARBA" id="ARBA00007747"/>
    </source>
</evidence>
<dbReference type="InterPro" id="IPR035979">
    <property type="entry name" value="RBD_domain_sf"/>
</dbReference>
<keyword evidence="2" id="KW-0507">mRNA processing</keyword>
<protein>
    <recommendedName>
        <fullName evidence="8">RRM domain-containing protein</fullName>
    </recommendedName>
</protein>
<dbReference type="PANTHER" id="PTHR15608:SF0">
    <property type="entry name" value="HIV TAT-SPECIFIC FACTOR 1"/>
    <property type="match status" value="1"/>
</dbReference>
<keyword evidence="5" id="KW-0508">mRNA splicing</keyword>
<dbReference type="FunFam" id="3.30.70.330:FF:000105">
    <property type="entry name" value="HIV Tat-specific factor 1 homolog"/>
    <property type="match status" value="1"/>
</dbReference>
<evidence type="ECO:0000256" key="4">
    <source>
        <dbReference type="ARBA" id="ARBA00022884"/>
    </source>
</evidence>
<dbReference type="PANTHER" id="PTHR15608">
    <property type="entry name" value="SPLICING FACTOR U2AF-ASSOCIATED PROTEIN 2"/>
    <property type="match status" value="1"/>
</dbReference>
<evidence type="ECO:0000256" key="3">
    <source>
        <dbReference type="ARBA" id="ARBA00022737"/>
    </source>
</evidence>
<dbReference type="SMART" id="SM00360">
    <property type="entry name" value="RRM"/>
    <property type="match status" value="2"/>
</dbReference>
<feature type="compositionally biased region" description="Basic and acidic residues" evidence="7">
    <location>
        <begin position="257"/>
        <end position="272"/>
    </location>
</feature>
<evidence type="ECO:0000313" key="10">
    <source>
        <dbReference type="Proteomes" id="UP000007799"/>
    </source>
</evidence>
<dbReference type="AlphaFoldDB" id="F2UK21"/>
<dbReference type="PROSITE" id="PS50102">
    <property type="entry name" value="RRM"/>
    <property type="match status" value="1"/>
</dbReference>
<dbReference type="STRING" id="946362.F2UK21"/>
<dbReference type="CDD" id="cd12282">
    <property type="entry name" value="RRM2_TatSF1_like"/>
    <property type="match status" value="1"/>
</dbReference>
<dbReference type="InParanoid" id="F2UK21"/>
<dbReference type="CDD" id="cd12281">
    <property type="entry name" value="RRM1_TatSF1_like"/>
    <property type="match status" value="1"/>
</dbReference>
<gene>
    <name evidence="9" type="ORF">PTSG_08565</name>
</gene>
<dbReference type="InterPro" id="IPR034392">
    <property type="entry name" value="TatSF1-like_RRM1"/>
</dbReference>
<proteinExistence type="inferred from homology"/>
<feature type="region of interest" description="Disordered" evidence="7">
    <location>
        <begin position="1"/>
        <end position="165"/>
    </location>
</feature>
<dbReference type="OMA" id="WEHEAGS"/>
<evidence type="ECO:0000256" key="6">
    <source>
        <dbReference type="PROSITE-ProRule" id="PRU00176"/>
    </source>
</evidence>
<feature type="compositionally biased region" description="Basic and acidic residues" evidence="7">
    <location>
        <begin position="43"/>
        <end position="59"/>
    </location>
</feature>
<sequence length="418" mass="46356">MSGSEQEDVGLGGEQPRKVAKVQAEGGEDETTKKVEAVGSVGEGKEGPAADTQGEKNGEEDADEDEAARKERQRKRQAERMARNAELAQQAILQAQQLAARQAQASAQQSASSASMTATAPQLAVKRAPAAAAAAADTSSSSSSSSSQQQDDAGDSDEFFIPDPKKNPHVYVTGLPLDTDEVEFYEFMKKCGVMAEDEEGAPKIQLYRDENGNVKGDGKCTYLRVESVTLALQLLDGTDYRDGNIVHLERAKFRKRDIERKKKMQKEKDGSDSKGGGKKAKVNKKTLSHKLLGWHDTDLKRKKAVGVLILRHMFHPSEFTEDPMLLVELKRDIEKECKKFGPIKKLEIFDRNPEGVVMVRYQDEAALGPAIATLNGRWFGGQQIVAEPWDGREKFKVEETEEEKEQRLKQWEEYLGKE</sequence>
<accession>F2UK21</accession>
<evidence type="ECO:0000313" key="9">
    <source>
        <dbReference type="EMBL" id="EGD77470.1"/>
    </source>
</evidence>
<dbReference type="SUPFAM" id="SSF54928">
    <property type="entry name" value="RNA-binding domain, RBD"/>
    <property type="match status" value="2"/>
</dbReference>
<organism evidence="10">
    <name type="scientific">Salpingoeca rosetta (strain ATCC 50818 / BSB-021)</name>
    <dbReference type="NCBI Taxonomy" id="946362"/>
    <lineage>
        <taxon>Eukaryota</taxon>
        <taxon>Choanoflagellata</taxon>
        <taxon>Craspedida</taxon>
        <taxon>Salpingoecidae</taxon>
        <taxon>Salpingoeca</taxon>
    </lineage>
</organism>
<evidence type="ECO:0000259" key="8">
    <source>
        <dbReference type="PROSITE" id="PS50102"/>
    </source>
</evidence>
<name>F2UK21_SALR5</name>